<protein>
    <recommendedName>
        <fullName evidence="5">BPTI/Kunitz inhibitor domain-containing protein</fullName>
    </recommendedName>
</protein>
<dbReference type="AlphaFoldDB" id="A0AAN9V359"/>
<keyword evidence="4" id="KW-1185">Reference proteome</keyword>
<evidence type="ECO:0000256" key="2">
    <source>
        <dbReference type="SAM" id="SignalP"/>
    </source>
</evidence>
<feature type="chain" id="PRO_5042834255" description="BPTI/Kunitz inhibitor domain-containing protein" evidence="2">
    <location>
        <begin position="23"/>
        <end position="234"/>
    </location>
</feature>
<dbReference type="Gene3D" id="4.10.410.10">
    <property type="entry name" value="Pancreatic trypsin inhibitor Kunitz domain"/>
    <property type="match status" value="1"/>
</dbReference>
<dbReference type="EMBL" id="JAZDUA010000593">
    <property type="protein sequence ID" value="KAK7790753.1"/>
    <property type="molecule type" value="Genomic_DNA"/>
</dbReference>
<evidence type="ECO:0000313" key="4">
    <source>
        <dbReference type="Proteomes" id="UP001378592"/>
    </source>
</evidence>
<proteinExistence type="predicted"/>
<feature type="region of interest" description="Disordered" evidence="1">
    <location>
        <begin position="136"/>
        <end position="164"/>
    </location>
</feature>
<comment type="caution">
    <text evidence="3">The sequence shown here is derived from an EMBL/GenBank/DDBJ whole genome shotgun (WGS) entry which is preliminary data.</text>
</comment>
<dbReference type="SUPFAM" id="SSF57362">
    <property type="entry name" value="BPTI-like"/>
    <property type="match status" value="1"/>
</dbReference>
<feature type="compositionally biased region" description="Basic and acidic residues" evidence="1">
    <location>
        <begin position="146"/>
        <end position="159"/>
    </location>
</feature>
<keyword evidence="2" id="KW-0732">Signal</keyword>
<gene>
    <name evidence="3" type="ORF">R5R35_012028</name>
</gene>
<accession>A0AAN9V359</accession>
<reference evidence="3 4" key="1">
    <citation type="submission" date="2024-03" db="EMBL/GenBank/DDBJ databases">
        <title>The genome assembly and annotation of the cricket Gryllus longicercus Weissman &amp; Gray.</title>
        <authorList>
            <person name="Szrajer S."/>
            <person name="Gray D."/>
            <person name="Ylla G."/>
        </authorList>
    </citation>
    <scope>NUCLEOTIDE SEQUENCE [LARGE SCALE GENOMIC DNA]</scope>
    <source>
        <strain evidence="3">DAG 2021-001</strain>
        <tissue evidence="3">Whole body minus gut</tissue>
    </source>
</reference>
<organism evidence="3 4">
    <name type="scientific">Gryllus longicercus</name>
    <dbReference type="NCBI Taxonomy" id="2509291"/>
    <lineage>
        <taxon>Eukaryota</taxon>
        <taxon>Metazoa</taxon>
        <taxon>Ecdysozoa</taxon>
        <taxon>Arthropoda</taxon>
        <taxon>Hexapoda</taxon>
        <taxon>Insecta</taxon>
        <taxon>Pterygota</taxon>
        <taxon>Neoptera</taxon>
        <taxon>Polyneoptera</taxon>
        <taxon>Orthoptera</taxon>
        <taxon>Ensifera</taxon>
        <taxon>Gryllidea</taxon>
        <taxon>Grylloidea</taxon>
        <taxon>Gryllidae</taxon>
        <taxon>Gryllinae</taxon>
        <taxon>Gryllus</taxon>
    </lineage>
</organism>
<dbReference type="InterPro" id="IPR036880">
    <property type="entry name" value="Kunitz_BPTI_sf"/>
</dbReference>
<evidence type="ECO:0000256" key="1">
    <source>
        <dbReference type="SAM" id="MobiDB-lite"/>
    </source>
</evidence>
<dbReference type="GO" id="GO:0004867">
    <property type="term" value="F:serine-type endopeptidase inhibitor activity"/>
    <property type="evidence" value="ECO:0007669"/>
    <property type="project" value="InterPro"/>
</dbReference>
<sequence>MEPRTTLVLLLVCFVVPQDGAAFKGLFKWLFRSSGKAIRSSPSLPVIVPVRTQYLKIPRSDFGDFPSPRLTTQGDNIDDLIKDPIKDSASFFLESLADAGQSEERNYEWNHPPPTTFLDLVLRNLRERNRLENDRANSNGSVMYGDTEKGKWNESRNDGEISDANTNNNKTCDFPVSYVRCFIPRLHTYYDPILKICKVEFGTSRGCQEGNRFNSLQECRSKCMTSGRDNIKFS</sequence>
<evidence type="ECO:0000313" key="3">
    <source>
        <dbReference type="EMBL" id="KAK7790753.1"/>
    </source>
</evidence>
<dbReference type="Proteomes" id="UP001378592">
    <property type="component" value="Unassembled WGS sequence"/>
</dbReference>
<feature type="signal peptide" evidence="2">
    <location>
        <begin position="1"/>
        <end position="22"/>
    </location>
</feature>
<evidence type="ECO:0008006" key="5">
    <source>
        <dbReference type="Google" id="ProtNLM"/>
    </source>
</evidence>
<dbReference type="CDD" id="cd00109">
    <property type="entry name" value="Kunitz-type"/>
    <property type="match status" value="1"/>
</dbReference>
<name>A0AAN9V359_9ORTH</name>